<reference evidence="3" key="1">
    <citation type="journal article" date="2015" name="MBio">
        <title>Genome-Resolved Metagenomic Analysis Reveals Roles for Candidate Phyla and Other Microbial Community Members in Biogeochemical Transformations in Oil Reservoirs.</title>
        <authorList>
            <person name="Hu P."/>
            <person name="Tom L."/>
            <person name="Singh A."/>
            <person name="Thomas B.C."/>
            <person name="Baker B.J."/>
            <person name="Piceno Y.M."/>
            <person name="Andersen G.L."/>
            <person name="Banfield J.F."/>
        </authorList>
    </citation>
    <scope>NUCLEOTIDE SEQUENCE [LARGE SCALE GENOMIC DNA]</scope>
</reference>
<gene>
    <name evidence="2" type="ORF">XD82_1119</name>
</gene>
<evidence type="ECO:0000313" key="3">
    <source>
        <dbReference type="Proteomes" id="UP000054323"/>
    </source>
</evidence>
<sequence>MFGGYGDDDPSSFETVYRAIGDRPVWDRIGAVRDDRVHIIHSDVIGGPEYFIGVAYMAKWFYPDLFPDLDPRAIHRQYLEEFQRLDYDLDEHGTFVYPA</sequence>
<name>A0A117LQ74_9EURY</name>
<dbReference type="InterPro" id="IPR050902">
    <property type="entry name" value="ABC_Transporter_SBP"/>
</dbReference>
<dbReference type="SUPFAM" id="SSF53807">
    <property type="entry name" value="Helical backbone' metal receptor"/>
    <property type="match status" value="1"/>
</dbReference>
<protein>
    <submittedName>
        <fullName evidence="2">Periplasmic binding protein</fullName>
    </submittedName>
</protein>
<dbReference type="AlphaFoldDB" id="A0A117LQ74"/>
<feature type="domain" description="Fe/B12 periplasmic-binding" evidence="1">
    <location>
        <begin position="1"/>
        <end position="69"/>
    </location>
</feature>
<evidence type="ECO:0000313" key="2">
    <source>
        <dbReference type="EMBL" id="KUK61421.1"/>
    </source>
</evidence>
<dbReference type="PATRIC" id="fig|2198.4.peg.1448"/>
<dbReference type="PANTHER" id="PTHR30535:SF34">
    <property type="entry name" value="MOLYBDATE-BINDING PROTEIN MOLA"/>
    <property type="match status" value="1"/>
</dbReference>
<dbReference type="PROSITE" id="PS50983">
    <property type="entry name" value="FE_B12_PBP"/>
    <property type="match status" value="1"/>
</dbReference>
<dbReference type="PANTHER" id="PTHR30535">
    <property type="entry name" value="VITAMIN B12-BINDING PROTEIN"/>
    <property type="match status" value="1"/>
</dbReference>
<dbReference type="EMBL" id="LGGD01000133">
    <property type="protein sequence ID" value="KUK61421.1"/>
    <property type="molecule type" value="Genomic_DNA"/>
</dbReference>
<comment type="caution">
    <text evidence="2">The sequence shown here is derived from an EMBL/GenBank/DDBJ whole genome shotgun (WGS) entry which is preliminary data.</text>
</comment>
<proteinExistence type="predicted"/>
<accession>A0A117LQ74</accession>
<dbReference type="InterPro" id="IPR002491">
    <property type="entry name" value="ABC_transptr_periplasmic_BD"/>
</dbReference>
<dbReference type="Gene3D" id="3.40.50.1980">
    <property type="entry name" value="Nitrogenase molybdenum iron protein domain"/>
    <property type="match status" value="1"/>
</dbReference>
<organism evidence="2 3">
    <name type="scientific">Methanoculleus marisnigri</name>
    <dbReference type="NCBI Taxonomy" id="2198"/>
    <lineage>
        <taxon>Archaea</taxon>
        <taxon>Methanobacteriati</taxon>
        <taxon>Methanobacteriota</taxon>
        <taxon>Stenosarchaea group</taxon>
        <taxon>Methanomicrobia</taxon>
        <taxon>Methanomicrobiales</taxon>
        <taxon>Methanomicrobiaceae</taxon>
        <taxon>Methanoculleus</taxon>
    </lineage>
</organism>
<evidence type="ECO:0000259" key="1">
    <source>
        <dbReference type="PROSITE" id="PS50983"/>
    </source>
</evidence>
<dbReference type="Proteomes" id="UP000054323">
    <property type="component" value="Unassembled WGS sequence"/>
</dbReference>